<gene>
    <name evidence="2" type="ORF">B1B_10489</name>
</gene>
<feature type="transmembrane region" description="Helical" evidence="1">
    <location>
        <begin position="6"/>
        <end position="27"/>
    </location>
</feature>
<feature type="transmembrane region" description="Helical" evidence="1">
    <location>
        <begin position="112"/>
        <end position="138"/>
    </location>
</feature>
<protein>
    <submittedName>
        <fullName evidence="2">Ferredoxin</fullName>
    </submittedName>
</protein>
<proteinExistence type="predicted"/>
<feature type="transmembrane region" description="Helical" evidence="1">
    <location>
        <begin position="186"/>
        <end position="205"/>
    </location>
</feature>
<keyword evidence="1" id="KW-0812">Transmembrane</keyword>
<evidence type="ECO:0000313" key="2">
    <source>
        <dbReference type="EMBL" id="EQD52923.1"/>
    </source>
</evidence>
<evidence type="ECO:0000256" key="1">
    <source>
        <dbReference type="SAM" id="Phobius"/>
    </source>
</evidence>
<name>T1A7U4_9ZZZZ</name>
<keyword evidence="1" id="KW-1133">Transmembrane helix</keyword>
<feature type="transmembrane region" description="Helical" evidence="1">
    <location>
        <begin position="39"/>
        <end position="60"/>
    </location>
</feature>
<comment type="caution">
    <text evidence="2">The sequence shown here is derived from an EMBL/GenBank/DDBJ whole genome shotgun (WGS) entry which is preliminary data.</text>
</comment>
<feature type="transmembrane region" description="Helical" evidence="1">
    <location>
        <begin position="211"/>
        <end position="229"/>
    </location>
</feature>
<accession>T1A7U4</accession>
<feature type="transmembrane region" description="Helical" evidence="1">
    <location>
        <begin position="72"/>
        <end position="91"/>
    </location>
</feature>
<feature type="transmembrane region" description="Helical" evidence="1">
    <location>
        <begin position="268"/>
        <end position="285"/>
    </location>
</feature>
<dbReference type="EMBL" id="AUZY01006873">
    <property type="protein sequence ID" value="EQD52923.1"/>
    <property type="molecule type" value="Genomic_DNA"/>
</dbReference>
<organism evidence="2">
    <name type="scientific">mine drainage metagenome</name>
    <dbReference type="NCBI Taxonomy" id="410659"/>
    <lineage>
        <taxon>unclassified sequences</taxon>
        <taxon>metagenomes</taxon>
        <taxon>ecological metagenomes</taxon>
    </lineage>
</organism>
<sequence>ERIPMIAAYAILGGIGALMAYVTAVLIKWASEAKTAVNASVVTFLLAMMVAMFAGALLYFVAPGPSSIIEGLWLGSALMSISVIPFFLTYLKEVKQRVEEGDQFAARPIVHPYRFIAAVVALVLGNELVMGATFQLAAGPALSGGILDVLTGVATSPWFLFTMSAEMALTTYFLRDRISAGMYRVLLLQSLIMFLSPTALALGGWVAFSVYLSSATMIVLFIYLMEHIYRHRQLDAAFSHYVGALLGIYGLMMAGQFIWLYYGGWADVFALGIVTEMVLFFAAIVG</sequence>
<feature type="transmembrane region" description="Helical" evidence="1">
    <location>
        <begin position="158"/>
        <end position="174"/>
    </location>
</feature>
<feature type="transmembrane region" description="Helical" evidence="1">
    <location>
        <begin position="241"/>
        <end position="262"/>
    </location>
</feature>
<reference evidence="2" key="1">
    <citation type="submission" date="2013-08" db="EMBL/GenBank/DDBJ databases">
        <authorList>
            <person name="Mendez C."/>
            <person name="Richter M."/>
            <person name="Ferrer M."/>
            <person name="Sanchez J."/>
        </authorList>
    </citation>
    <scope>NUCLEOTIDE SEQUENCE</scope>
</reference>
<feature type="non-terminal residue" evidence="2">
    <location>
        <position position="1"/>
    </location>
</feature>
<keyword evidence="1" id="KW-0472">Membrane</keyword>
<feature type="non-terminal residue" evidence="2">
    <location>
        <position position="286"/>
    </location>
</feature>
<reference evidence="2" key="2">
    <citation type="journal article" date="2014" name="ISME J.">
        <title>Microbial stratification in low pH oxic and suboxic macroscopic growths along an acid mine drainage.</title>
        <authorList>
            <person name="Mendez-Garcia C."/>
            <person name="Mesa V."/>
            <person name="Sprenger R.R."/>
            <person name="Richter M."/>
            <person name="Diez M.S."/>
            <person name="Solano J."/>
            <person name="Bargiela R."/>
            <person name="Golyshina O.V."/>
            <person name="Manteca A."/>
            <person name="Ramos J.L."/>
            <person name="Gallego J.R."/>
            <person name="Llorente I."/>
            <person name="Martins Dos Santos V.A."/>
            <person name="Jensen O.N."/>
            <person name="Pelaez A.I."/>
            <person name="Sanchez J."/>
            <person name="Ferrer M."/>
        </authorList>
    </citation>
    <scope>NUCLEOTIDE SEQUENCE</scope>
</reference>
<dbReference type="AlphaFoldDB" id="T1A7U4"/>